<dbReference type="GO" id="GO:0000976">
    <property type="term" value="F:transcription cis-regulatory region binding"/>
    <property type="evidence" value="ECO:0007669"/>
    <property type="project" value="TreeGrafter"/>
</dbReference>
<evidence type="ECO:0000256" key="1">
    <source>
        <dbReference type="ARBA" id="ARBA00022491"/>
    </source>
</evidence>
<dbReference type="InterPro" id="IPR000843">
    <property type="entry name" value="HTH_LacI"/>
</dbReference>
<dbReference type="PROSITE" id="PS50932">
    <property type="entry name" value="HTH_LACI_2"/>
    <property type="match status" value="1"/>
</dbReference>
<sequence length="347" mass="36778">MTVDDTAARIRTTGKPRFVSAQDVAHRAGVSRSAVSRAFTPGASIAEETRKKVIKAAAELGYQVNDLARGLLANHSRLVGIVATKPEVGFRADLSAALAKALIRRGSVPLLINTGETKDELAAAQQTLFGHRAEATIILSGSPPASFVDLARRNGQPLVVIGRSEPETDHVMVDNSAAARLAARLFVARGFTRLGLAGSRSATPSIVEREQAFCDEAARLGARVAVARGTDTDYAGGLAAGRALLAGQPRPRAIFCVNDLVALGVTDAARTDLALTVPGDVAVIGFDDIPQADWLAYRLTTFRQDAELMAGRAVAVLDARQRRPTGPLISERIEARLVVRHSFVPKP</sequence>
<dbReference type="AlphaFoldDB" id="A0AAC9P0M2"/>
<dbReference type="GO" id="GO:0003700">
    <property type="term" value="F:DNA-binding transcription factor activity"/>
    <property type="evidence" value="ECO:0007669"/>
    <property type="project" value="TreeGrafter"/>
</dbReference>
<protein>
    <submittedName>
        <fullName evidence="6">Transcriptional regulator</fullName>
    </submittedName>
</protein>
<reference evidence="6 7" key="1">
    <citation type="submission" date="2016-11" db="EMBL/GenBank/DDBJ databases">
        <title>Complete genome sequence of the aerobically denitrifying bacterium Chelatococcus daeguensis TAD1.</title>
        <authorList>
            <person name="Yang Y."/>
            <person name="Huang S."/>
            <person name="Lin E."/>
        </authorList>
    </citation>
    <scope>NUCLEOTIDE SEQUENCE [LARGE SCALE GENOMIC DNA]</scope>
    <source>
        <strain evidence="6 7">TAD1</strain>
        <plasmid evidence="7">ptad1</plasmid>
    </source>
</reference>
<dbReference type="EMBL" id="CP018096">
    <property type="protein sequence ID" value="APF39260.1"/>
    <property type="molecule type" value="Genomic_DNA"/>
</dbReference>
<dbReference type="InterPro" id="IPR010982">
    <property type="entry name" value="Lambda_DNA-bd_dom_sf"/>
</dbReference>
<dbReference type="PANTHER" id="PTHR30146">
    <property type="entry name" value="LACI-RELATED TRANSCRIPTIONAL REPRESSOR"/>
    <property type="match status" value="1"/>
</dbReference>
<evidence type="ECO:0000313" key="6">
    <source>
        <dbReference type="EMBL" id="APF39260.1"/>
    </source>
</evidence>
<dbReference type="InterPro" id="IPR028082">
    <property type="entry name" value="Peripla_BP_I"/>
</dbReference>
<keyword evidence="1" id="KW-0678">Repressor</keyword>
<keyword evidence="4" id="KW-0804">Transcription</keyword>
<dbReference type="PANTHER" id="PTHR30146:SF95">
    <property type="entry name" value="RIBOSE OPERON REPRESSOR"/>
    <property type="match status" value="1"/>
</dbReference>
<evidence type="ECO:0000256" key="3">
    <source>
        <dbReference type="ARBA" id="ARBA00023125"/>
    </source>
</evidence>
<organism evidence="6 7">
    <name type="scientific">Chelatococcus daeguensis</name>
    <dbReference type="NCBI Taxonomy" id="444444"/>
    <lineage>
        <taxon>Bacteria</taxon>
        <taxon>Pseudomonadati</taxon>
        <taxon>Pseudomonadota</taxon>
        <taxon>Alphaproteobacteria</taxon>
        <taxon>Hyphomicrobiales</taxon>
        <taxon>Chelatococcaceae</taxon>
        <taxon>Chelatococcus</taxon>
    </lineage>
</organism>
<dbReference type="Pfam" id="PF13377">
    <property type="entry name" value="Peripla_BP_3"/>
    <property type="match status" value="1"/>
</dbReference>
<evidence type="ECO:0000313" key="7">
    <source>
        <dbReference type="Proteomes" id="UP000182703"/>
    </source>
</evidence>
<dbReference type="SUPFAM" id="SSF47413">
    <property type="entry name" value="lambda repressor-like DNA-binding domains"/>
    <property type="match status" value="1"/>
</dbReference>
<gene>
    <name evidence="6" type="ORF">BOQ54_17215</name>
</gene>
<keyword evidence="6" id="KW-0614">Plasmid</keyword>
<evidence type="ECO:0000259" key="5">
    <source>
        <dbReference type="PROSITE" id="PS50932"/>
    </source>
</evidence>
<keyword evidence="7" id="KW-1185">Reference proteome</keyword>
<dbReference type="InterPro" id="IPR046335">
    <property type="entry name" value="LacI/GalR-like_sensor"/>
</dbReference>
<dbReference type="Gene3D" id="1.10.260.40">
    <property type="entry name" value="lambda repressor-like DNA-binding domains"/>
    <property type="match status" value="1"/>
</dbReference>
<keyword evidence="3" id="KW-0238">DNA-binding</keyword>
<keyword evidence="2" id="KW-0805">Transcription regulation</keyword>
<dbReference type="CDD" id="cd06278">
    <property type="entry name" value="PBP1_LacI-like"/>
    <property type="match status" value="1"/>
</dbReference>
<dbReference type="SUPFAM" id="SSF53822">
    <property type="entry name" value="Periplasmic binding protein-like I"/>
    <property type="match status" value="1"/>
</dbReference>
<geneLocation type="plasmid" evidence="7">
    <name>ptad1</name>
</geneLocation>
<dbReference type="Pfam" id="PF00356">
    <property type="entry name" value="LacI"/>
    <property type="match status" value="1"/>
</dbReference>
<accession>A0AAC9P0M2</accession>
<dbReference type="CDD" id="cd01392">
    <property type="entry name" value="HTH_LacI"/>
    <property type="match status" value="1"/>
</dbReference>
<name>A0AAC9P0M2_9HYPH</name>
<evidence type="ECO:0000256" key="2">
    <source>
        <dbReference type="ARBA" id="ARBA00023015"/>
    </source>
</evidence>
<dbReference type="KEGG" id="cdq:BOQ54_17215"/>
<dbReference type="Gene3D" id="3.40.50.2300">
    <property type="match status" value="2"/>
</dbReference>
<feature type="domain" description="HTH lacI-type" evidence="5">
    <location>
        <begin position="19"/>
        <end position="73"/>
    </location>
</feature>
<evidence type="ECO:0000256" key="4">
    <source>
        <dbReference type="ARBA" id="ARBA00023163"/>
    </source>
</evidence>
<dbReference type="Proteomes" id="UP000182703">
    <property type="component" value="Plasmid pTAD1"/>
</dbReference>
<proteinExistence type="predicted"/>
<dbReference type="SMART" id="SM00354">
    <property type="entry name" value="HTH_LACI"/>
    <property type="match status" value="1"/>
</dbReference>
<dbReference type="RefSeq" id="WP_071924599.1">
    <property type="nucleotide sequence ID" value="NZ_CP018096.1"/>
</dbReference>